<dbReference type="AlphaFoldDB" id="A0A4D9CWW2"/>
<comment type="caution">
    <text evidence="1">The sequence shown here is derived from an EMBL/GenBank/DDBJ whole genome shotgun (WGS) entry which is preliminary data.</text>
</comment>
<dbReference type="Proteomes" id="UP000355283">
    <property type="component" value="Unassembled WGS sequence"/>
</dbReference>
<protein>
    <submittedName>
        <fullName evidence="1">Uncharacterized protein</fullName>
    </submittedName>
</protein>
<organism evidence="1 2">
    <name type="scientific">Nannochloropsis salina CCMP1776</name>
    <dbReference type="NCBI Taxonomy" id="1027361"/>
    <lineage>
        <taxon>Eukaryota</taxon>
        <taxon>Sar</taxon>
        <taxon>Stramenopiles</taxon>
        <taxon>Ochrophyta</taxon>
        <taxon>Eustigmatophyceae</taxon>
        <taxon>Eustigmatales</taxon>
        <taxon>Monodopsidaceae</taxon>
        <taxon>Microchloropsis</taxon>
        <taxon>Microchloropsis salina</taxon>
    </lineage>
</organism>
<gene>
    <name evidence="1" type="ORF">NSK_006691</name>
</gene>
<name>A0A4D9CWW2_9STRA</name>
<accession>A0A4D9CWW2</accession>
<sequence>MMMMMAPRARARFHWKDAFQREDVRRIWKYGIAIMITGFVGKQLVWEIAQSNIKEIHQKQHEEASEALERAYADGRRLAALKRARILAQIAEVEEAQSKQK</sequence>
<evidence type="ECO:0000313" key="1">
    <source>
        <dbReference type="EMBL" id="TFJ82023.1"/>
    </source>
</evidence>
<dbReference type="EMBL" id="SDOX01000121">
    <property type="protein sequence ID" value="TFJ82023.1"/>
    <property type="molecule type" value="Genomic_DNA"/>
</dbReference>
<reference evidence="1 2" key="1">
    <citation type="submission" date="2019-01" db="EMBL/GenBank/DDBJ databases">
        <title>Nuclear Genome Assembly of the Microalgal Biofuel strain Nannochloropsis salina CCMP1776.</title>
        <authorList>
            <person name="Hovde B."/>
        </authorList>
    </citation>
    <scope>NUCLEOTIDE SEQUENCE [LARGE SCALE GENOMIC DNA]</scope>
    <source>
        <strain evidence="1 2">CCMP1776</strain>
    </source>
</reference>
<evidence type="ECO:0000313" key="2">
    <source>
        <dbReference type="Proteomes" id="UP000355283"/>
    </source>
</evidence>
<keyword evidence="2" id="KW-1185">Reference proteome</keyword>
<proteinExistence type="predicted"/>